<evidence type="ECO:0000256" key="5">
    <source>
        <dbReference type="SAM" id="MobiDB-lite"/>
    </source>
</evidence>
<dbReference type="PANTHER" id="PTHR12321">
    <property type="entry name" value="CPG BINDING PROTEIN"/>
    <property type="match status" value="1"/>
</dbReference>
<keyword evidence="2 4" id="KW-0863">Zinc-finger</keyword>
<dbReference type="EMBL" id="BKCJ011115173">
    <property type="protein sequence ID" value="GFC88368.1"/>
    <property type="molecule type" value="Genomic_DNA"/>
</dbReference>
<dbReference type="GO" id="GO:0008270">
    <property type="term" value="F:zinc ion binding"/>
    <property type="evidence" value="ECO:0007669"/>
    <property type="project" value="UniProtKB-KW"/>
</dbReference>
<comment type="function">
    <text evidence="4">Histone-binding component that specifically recognizes H3 tails trimethylated on 'Lys-4' (H3K4me3), which mark transcription start sites of virtually all active genes.</text>
</comment>
<dbReference type="PANTHER" id="PTHR12321:SF157">
    <property type="entry name" value="PHD FINGER PROTEIN ALFIN-LIKE"/>
    <property type="match status" value="1"/>
</dbReference>
<dbReference type="InterPro" id="IPR013083">
    <property type="entry name" value="Znf_RING/FYVE/PHD"/>
</dbReference>
<comment type="subunit">
    <text evidence="4">Interacts with H3K4me3 and to a lesser extent with H3K4me2.</text>
</comment>
<dbReference type="GO" id="GO:0000976">
    <property type="term" value="F:transcription cis-regulatory region binding"/>
    <property type="evidence" value="ECO:0007669"/>
    <property type="project" value="TreeGrafter"/>
</dbReference>
<dbReference type="InterPro" id="IPR011011">
    <property type="entry name" value="Znf_FYVE_PHD"/>
</dbReference>
<name>A0A699RT99_TANCI</name>
<keyword evidence="1 4" id="KW-0479">Metal-binding</keyword>
<feature type="non-terminal residue" evidence="6">
    <location>
        <position position="109"/>
    </location>
</feature>
<keyword evidence="4" id="KW-0156">Chromatin regulator</keyword>
<dbReference type="GO" id="GO:0006325">
    <property type="term" value="P:chromatin organization"/>
    <property type="evidence" value="ECO:0007669"/>
    <property type="project" value="UniProtKB-UniRule"/>
</dbReference>
<dbReference type="GO" id="GO:0003712">
    <property type="term" value="F:transcription coregulator activity"/>
    <property type="evidence" value="ECO:0007669"/>
    <property type="project" value="TreeGrafter"/>
</dbReference>
<feature type="region of interest" description="Disordered" evidence="5">
    <location>
        <begin position="1"/>
        <end position="34"/>
    </location>
</feature>
<comment type="caution">
    <text evidence="6">The sequence shown here is derived from an EMBL/GenBank/DDBJ whole genome shotgun (WGS) entry which is preliminary data.</text>
</comment>
<comment type="subcellular location">
    <subcellularLocation>
        <location evidence="4">Nucleus</location>
    </subcellularLocation>
</comment>
<organism evidence="6">
    <name type="scientific">Tanacetum cinerariifolium</name>
    <name type="common">Dalmatian daisy</name>
    <name type="synonym">Chrysanthemum cinerariifolium</name>
    <dbReference type="NCBI Taxonomy" id="118510"/>
    <lineage>
        <taxon>Eukaryota</taxon>
        <taxon>Viridiplantae</taxon>
        <taxon>Streptophyta</taxon>
        <taxon>Embryophyta</taxon>
        <taxon>Tracheophyta</taxon>
        <taxon>Spermatophyta</taxon>
        <taxon>Magnoliopsida</taxon>
        <taxon>eudicotyledons</taxon>
        <taxon>Gunneridae</taxon>
        <taxon>Pentapetalae</taxon>
        <taxon>asterids</taxon>
        <taxon>campanulids</taxon>
        <taxon>Asterales</taxon>
        <taxon>Asteraceae</taxon>
        <taxon>Asteroideae</taxon>
        <taxon>Anthemideae</taxon>
        <taxon>Anthemidinae</taxon>
        <taxon>Tanacetum</taxon>
    </lineage>
</organism>
<keyword evidence="4" id="KW-0805">Transcription regulation</keyword>
<reference evidence="6" key="1">
    <citation type="journal article" date="2019" name="Sci. Rep.">
        <title>Draft genome of Tanacetum cinerariifolium, the natural source of mosquito coil.</title>
        <authorList>
            <person name="Yamashiro T."/>
            <person name="Shiraishi A."/>
            <person name="Satake H."/>
            <person name="Nakayama K."/>
        </authorList>
    </citation>
    <scope>NUCLEOTIDE SEQUENCE</scope>
</reference>
<proteinExistence type="inferred from homology"/>
<dbReference type="Gene3D" id="3.30.40.10">
    <property type="entry name" value="Zinc/RING finger domain, C3HC4 (zinc finger)"/>
    <property type="match status" value="1"/>
</dbReference>
<dbReference type="InterPro" id="IPR045104">
    <property type="entry name" value="Alfin"/>
</dbReference>
<gene>
    <name evidence="6" type="ORF">Tci_860338</name>
</gene>
<dbReference type="GO" id="GO:0005634">
    <property type="term" value="C:nucleus"/>
    <property type="evidence" value="ECO:0007669"/>
    <property type="project" value="UniProtKB-SubCell"/>
</dbReference>
<dbReference type="AlphaFoldDB" id="A0A699RT99"/>
<feature type="non-terminal residue" evidence="6">
    <location>
        <position position="1"/>
    </location>
</feature>
<evidence type="ECO:0000256" key="3">
    <source>
        <dbReference type="ARBA" id="ARBA00022833"/>
    </source>
</evidence>
<evidence type="ECO:0000256" key="4">
    <source>
        <dbReference type="RuleBase" id="RU369089"/>
    </source>
</evidence>
<keyword evidence="4" id="KW-0804">Transcription</keyword>
<accession>A0A699RT99</accession>
<comment type="similarity">
    <text evidence="4">Belongs to the Alfin family.</text>
</comment>
<comment type="domain">
    <text evidence="4">The PHD-type zinc finger mediates the binding to H3K4me3.</text>
</comment>
<evidence type="ECO:0000256" key="1">
    <source>
        <dbReference type="ARBA" id="ARBA00022723"/>
    </source>
</evidence>
<dbReference type="GO" id="GO:0042393">
    <property type="term" value="F:histone binding"/>
    <property type="evidence" value="ECO:0007669"/>
    <property type="project" value="UniProtKB-UniRule"/>
</dbReference>
<protein>
    <recommendedName>
        <fullName evidence="4">PHD finger protein ALFIN-LIKE</fullName>
    </recommendedName>
</protein>
<evidence type="ECO:0000256" key="2">
    <source>
        <dbReference type="ARBA" id="ARBA00022771"/>
    </source>
</evidence>
<keyword evidence="4" id="KW-0539">Nucleus</keyword>
<feature type="compositionally biased region" description="Acidic residues" evidence="5">
    <location>
        <begin position="20"/>
        <end position="34"/>
    </location>
</feature>
<keyword evidence="3 4" id="KW-0862">Zinc</keyword>
<dbReference type="GO" id="GO:0006355">
    <property type="term" value="P:regulation of DNA-templated transcription"/>
    <property type="evidence" value="ECO:0007669"/>
    <property type="project" value="UniProtKB-UniRule"/>
</dbReference>
<dbReference type="SUPFAM" id="SSF57903">
    <property type="entry name" value="FYVE/PHD zinc finger"/>
    <property type="match status" value="1"/>
</dbReference>
<sequence>SGFFQRGSESQLKYEKMQGNDEEDELEEEDEDEHGDTLYRACGENYASDEFWICCDICERASYVFCMKAQEQDDSRFEGWCKDESKDKDLIARISCNTRGVIGSGYRFV</sequence>
<evidence type="ECO:0000313" key="6">
    <source>
        <dbReference type="EMBL" id="GFC88368.1"/>
    </source>
</evidence>